<evidence type="ECO:0000256" key="14">
    <source>
        <dbReference type="SAM" id="MobiDB-lite"/>
    </source>
</evidence>
<organism evidence="16 17">
    <name type="scientific">Candidatus Anaerobiospirillum pullistercoris</name>
    <dbReference type="NCBI Taxonomy" id="2838452"/>
    <lineage>
        <taxon>Bacteria</taxon>
        <taxon>Pseudomonadati</taxon>
        <taxon>Pseudomonadota</taxon>
        <taxon>Gammaproteobacteria</taxon>
        <taxon>Aeromonadales</taxon>
        <taxon>Succinivibrionaceae</taxon>
        <taxon>Anaerobiospirillum</taxon>
    </lineage>
</organism>
<evidence type="ECO:0000256" key="1">
    <source>
        <dbReference type="ARBA" id="ARBA00004413"/>
    </source>
</evidence>
<dbReference type="AlphaFoldDB" id="A0A9D1WBZ8"/>
<dbReference type="SMART" id="SM00563">
    <property type="entry name" value="PlsC"/>
    <property type="match status" value="1"/>
</dbReference>
<comment type="caution">
    <text evidence="16">The sequence shown here is derived from an EMBL/GenBank/DDBJ whole genome shotgun (WGS) entry which is preliminary data.</text>
</comment>
<evidence type="ECO:0000256" key="10">
    <source>
        <dbReference type="ARBA" id="ARBA00023209"/>
    </source>
</evidence>
<feature type="compositionally biased region" description="Low complexity" evidence="14">
    <location>
        <begin position="843"/>
        <end position="867"/>
    </location>
</feature>
<evidence type="ECO:0000313" key="16">
    <source>
        <dbReference type="EMBL" id="HIX56414.1"/>
    </source>
</evidence>
<gene>
    <name evidence="16" type="primary">plsB</name>
    <name evidence="16" type="ORF">H9850_02960</name>
</gene>
<evidence type="ECO:0000256" key="7">
    <source>
        <dbReference type="ARBA" id="ARBA00022475"/>
    </source>
</evidence>
<dbReference type="NCBIfam" id="NF003441">
    <property type="entry name" value="PRK04974.1"/>
    <property type="match status" value="1"/>
</dbReference>
<evidence type="ECO:0000256" key="3">
    <source>
        <dbReference type="ARBA" id="ARBA00005189"/>
    </source>
</evidence>
<evidence type="ECO:0000256" key="8">
    <source>
        <dbReference type="ARBA" id="ARBA00022679"/>
    </source>
</evidence>
<comment type="subcellular location">
    <subcellularLocation>
        <location evidence="1">Cell membrane</location>
        <topology evidence="1">Peripheral membrane protein</topology>
        <orientation evidence="1">Cytoplasmic side</orientation>
    </subcellularLocation>
</comment>
<dbReference type="InterPro" id="IPR022284">
    <property type="entry name" value="GPAT/DHAPAT"/>
</dbReference>
<dbReference type="GO" id="GO:0008654">
    <property type="term" value="P:phospholipid biosynthetic process"/>
    <property type="evidence" value="ECO:0007669"/>
    <property type="project" value="UniProtKB-KW"/>
</dbReference>
<dbReference type="EC" id="2.3.1.15" evidence="5"/>
<proteinExistence type="inferred from homology"/>
<dbReference type="GO" id="GO:0004366">
    <property type="term" value="F:glycerol-3-phosphate O-acyltransferase activity"/>
    <property type="evidence" value="ECO:0007669"/>
    <property type="project" value="UniProtKB-EC"/>
</dbReference>
<dbReference type="PIRSF" id="PIRSF000437">
    <property type="entry name" value="GPAT_DHAPAT"/>
    <property type="match status" value="1"/>
</dbReference>
<dbReference type="CDD" id="cd07993">
    <property type="entry name" value="LPLAT_DHAPAT-like"/>
    <property type="match status" value="1"/>
</dbReference>
<dbReference type="PANTHER" id="PTHR12563">
    <property type="entry name" value="GLYCEROL-3-PHOSPHATE ACYLTRANSFERASE"/>
    <property type="match status" value="1"/>
</dbReference>
<dbReference type="Pfam" id="PF01553">
    <property type="entry name" value="Acyltransferase"/>
    <property type="match status" value="1"/>
</dbReference>
<name>A0A9D1WBZ8_9GAMM</name>
<dbReference type="Pfam" id="PF19277">
    <property type="entry name" value="GPAT_C"/>
    <property type="match status" value="1"/>
</dbReference>
<dbReference type="PANTHER" id="PTHR12563:SF17">
    <property type="entry name" value="DIHYDROXYACETONE PHOSPHATE ACYLTRANSFERASE"/>
    <property type="match status" value="1"/>
</dbReference>
<dbReference type="PIRSF" id="PIRSF500064">
    <property type="entry name" value="GPAT"/>
    <property type="match status" value="1"/>
</dbReference>
<keyword evidence="12 16" id="KW-0012">Acyltransferase</keyword>
<evidence type="ECO:0000256" key="12">
    <source>
        <dbReference type="ARBA" id="ARBA00023315"/>
    </source>
</evidence>
<comment type="pathway">
    <text evidence="2">Phospholipid metabolism; CDP-diacylglycerol biosynthesis; CDP-diacylglycerol from sn-glycerol 3-phosphate: step 1/3.</text>
</comment>
<evidence type="ECO:0000256" key="13">
    <source>
        <dbReference type="ARBA" id="ARBA00048427"/>
    </source>
</evidence>
<evidence type="ECO:0000256" key="9">
    <source>
        <dbReference type="ARBA" id="ARBA00023136"/>
    </source>
</evidence>
<dbReference type="Proteomes" id="UP000886829">
    <property type="component" value="Unassembled WGS sequence"/>
</dbReference>
<dbReference type="EMBL" id="DXEV01000054">
    <property type="protein sequence ID" value="HIX56414.1"/>
    <property type="molecule type" value="Genomic_DNA"/>
</dbReference>
<reference evidence="16" key="1">
    <citation type="journal article" date="2021" name="PeerJ">
        <title>Extensive microbial diversity within the chicken gut microbiome revealed by metagenomics and culture.</title>
        <authorList>
            <person name="Gilroy R."/>
            <person name="Ravi A."/>
            <person name="Getino M."/>
            <person name="Pursley I."/>
            <person name="Horton D.L."/>
            <person name="Alikhan N.F."/>
            <person name="Baker D."/>
            <person name="Gharbi K."/>
            <person name="Hall N."/>
            <person name="Watson M."/>
            <person name="Adriaenssens E.M."/>
            <person name="Foster-Nyarko E."/>
            <person name="Jarju S."/>
            <person name="Secka A."/>
            <person name="Antonio M."/>
            <person name="Oren A."/>
            <person name="Chaudhuri R.R."/>
            <person name="La Ragione R."/>
            <person name="Hildebrand F."/>
            <person name="Pallen M.J."/>
        </authorList>
    </citation>
    <scope>NUCLEOTIDE SEQUENCE</scope>
    <source>
        <strain evidence="16">USASDec5-558</strain>
    </source>
</reference>
<dbReference type="InterPro" id="IPR045520">
    <property type="entry name" value="GPAT/DHAPAT_C"/>
</dbReference>
<evidence type="ECO:0000256" key="4">
    <source>
        <dbReference type="ARBA" id="ARBA00007937"/>
    </source>
</evidence>
<dbReference type="SUPFAM" id="SSF69593">
    <property type="entry name" value="Glycerol-3-phosphate (1)-acyltransferase"/>
    <property type="match status" value="1"/>
</dbReference>
<evidence type="ECO:0000256" key="2">
    <source>
        <dbReference type="ARBA" id="ARBA00004765"/>
    </source>
</evidence>
<comment type="similarity">
    <text evidence="4">Belongs to the GPAT/DAPAT family.</text>
</comment>
<evidence type="ECO:0000259" key="15">
    <source>
        <dbReference type="SMART" id="SM00563"/>
    </source>
</evidence>
<feature type="region of interest" description="Disordered" evidence="14">
    <location>
        <begin position="843"/>
        <end position="876"/>
    </location>
</feature>
<dbReference type="InterPro" id="IPR028354">
    <property type="entry name" value="GPAT_PlsB"/>
</dbReference>
<keyword evidence="10" id="KW-0594">Phospholipid biosynthesis</keyword>
<evidence type="ECO:0000256" key="11">
    <source>
        <dbReference type="ARBA" id="ARBA00023264"/>
    </source>
</evidence>
<accession>A0A9D1WBZ8</accession>
<dbReference type="NCBIfam" id="TIGR03703">
    <property type="entry name" value="plsB"/>
    <property type="match status" value="1"/>
</dbReference>
<keyword evidence="8 16" id="KW-0808">Transferase</keyword>
<feature type="domain" description="Phospholipid/glycerol acyltransferase" evidence="15">
    <location>
        <begin position="300"/>
        <end position="427"/>
    </location>
</feature>
<keyword evidence="9" id="KW-0472">Membrane</keyword>
<dbReference type="GO" id="GO:0006631">
    <property type="term" value="P:fatty acid metabolic process"/>
    <property type="evidence" value="ECO:0007669"/>
    <property type="project" value="TreeGrafter"/>
</dbReference>
<dbReference type="InterPro" id="IPR041728">
    <property type="entry name" value="GPAT/DHAPAT_LPLAT"/>
</dbReference>
<keyword evidence="10" id="KW-0444">Lipid biosynthesis</keyword>
<protein>
    <recommendedName>
        <fullName evidence="6">Glycerol-3-phosphate acyltransferase</fullName>
        <ecNumber evidence="5">2.3.1.15</ecNumber>
    </recommendedName>
</protein>
<sequence>MVNHFLRMLFYWPIRLTATCNPIPFEPLKHIKIDPNKDIVYIMVSSSVGNMLTVERLTKQLGWPSPFEKIKIGSKLLPRTAYLRSPSFFSSNAHVRDISDIIFDWFEACHENNDQDIQIIPISVLWSRDPSIEGSAIRGVDLSTPGWRKFLTLTFAGRDNCTIISDPTTSKLLEERLNTIADTKRRRKVLNRMISLHFLRKARALVGRPFPNRPKLLQELVKRHGTQVAIAEEIATKGGTQEELEKKAYDIFNVMVADTRYPLLRFFNGIISLVWKRIYHGQSIVGANQVRELVQSGHEIIYIPCHRSHMDYILLLFAIFHEGLPIPQVASGDNLNFFPVGPIIRRCGSYFIRRKMKGDTFYTALFREYLSVLFERGYATEFFIEGGRSRTGRTLPPRTGMVSMTVQAQLRGIERPIAFIPTYLGYEHVMEVGSYMHELDGAKKKKESILGLLGIFKRLRYYGRGYVTFGEPIIVPRFLNEHVPDWHKDLDPSGNARPDWLHSTVDLLGQEIIMNLNDSAQPNGINLCAMAIIGDADHTLSINMMKRCLKLYLYILSCDEKRKNSMLTQNVDTLIKQALELNKFKVYDVGEDMKFVRPSHGQTLQLTYFQNNIVHLFALPALIANILIRNGHISREDVNAHTRSLFYFLKHELFAPVPESQLDTLITRYINVFVQGGYIMELPNHMLTLSGDGFEELLILSSSIRLNLVRYLVAVTVLRQMRDGALTRDEFIQACVKLCHHVPSEVTNNSPEFADPIMFKIMCETFVRHNYFHYLEDKTIATNPPKINKLATAAEPLLAAKLVRQLTSEVVELRKQKEAEATAPAPAPAVAAAPAAAAASADTAAQAAAPAAAPAADAAAQVDATAQNTSEPKERT</sequence>
<evidence type="ECO:0000313" key="17">
    <source>
        <dbReference type="Proteomes" id="UP000886829"/>
    </source>
</evidence>
<dbReference type="GO" id="GO:0005886">
    <property type="term" value="C:plasma membrane"/>
    <property type="evidence" value="ECO:0007669"/>
    <property type="project" value="UniProtKB-SubCell"/>
</dbReference>
<evidence type="ECO:0000256" key="5">
    <source>
        <dbReference type="ARBA" id="ARBA00013113"/>
    </source>
</evidence>
<keyword evidence="7" id="KW-1003">Cell membrane</keyword>
<comment type="catalytic activity">
    <reaction evidence="13">
        <text>sn-glycerol 3-phosphate + an acyl-CoA = a 1-acyl-sn-glycero-3-phosphate + CoA</text>
        <dbReference type="Rhea" id="RHEA:15325"/>
        <dbReference type="ChEBI" id="CHEBI:57287"/>
        <dbReference type="ChEBI" id="CHEBI:57597"/>
        <dbReference type="ChEBI" id="CHEBI:57970"/>
        <dbReference type="ChEBI" id="CHEBI:58342"/>
        <dbReference type="EC" id="2.3.1.15"/>
    </reaction>
</comment>
<comment type="pathway">
    <text evidence="3">Lipid metabolism.</text>
</comment>
<reference evidence="16" key="2">
    <citation type="submission" date="2021-04" db="EMBL/GenBank/DDBJ databases">
        <authorList>
            <person name="Gilroy R."/>
        </authorList>
    </citation>
    <scope>NUCLEOTIDE SEQUENCE</scope>
    <source>
        <strain evidence="16">USASDec5-558</strain>
    </source>
</reference>
<keyword evidence="10" id="KW-0443">Lipid metabolism</keyword>
<keyword evidence="11" id="KW-1208">Phospholipid metabolism</keyword>
<dbReference type="InterPro" id="IPR002123">
    <property type="entry name" value="Plipid/glycerol_acylTrfase"/>
</dbReference>
<evidence type="ECO:0000256" key="6">
    <source>
        <dbReference type="ARBA" id="ARBA00013432"/>
    </source>
</evidence>